<evidence type="ECO:0000313" key="3">
    <source>
        <dbReference type="Proteomes" id="UP001165063"/>
    </source>
</evidence>
<evidence type="ECO:0000313" key="2">
    <source>
        <dbReference type="EMBL" id="GMG44013.1"/>
    </source>
</evidence>
<gene>
    <name evidence="2" type="ORF">Amon01_000670200</name>
</gene>
<comment type="caution">
    <text evidence="2">The sequence shown here is derived from an EMBL/GenBank/DDBJ whole genome shotgun (WGS) entry which is preliminary data.</text>
</comment>
<organism evidence="2 3">
    <name type="scientific">Ambrosiozyma monospora</name>
    <name type="common">Yeast</name>
    <name type="synonym">Endomycopsis monosporus</name>
    <dbReference type="NCBI Taxonomy" id="43982"/>
    <lineage>
        <taxon>Eukaryota</taxon>
        <taxon>Fungi</taxon>
        <taxon>Dikarya</taxon>
        <taxon>Ascomycota</taxon>
        <taxon>Saccharomycotina</taxon>
        <taxon>Pichiomycetes</taxon>
        <taxon>Pichiales</taxon>
        <taxon>Pichiaceae</taxon>
        <taxon>Ambrosiozyma</taxon>
    </lineage>
</organism>
<feature type="region of interest" description="Disordered" evidence="1">
    <location>
        <begin position="1"/>
        <end position="23"/>
    </location>
</feature>
<accession>A0A9W6Z2N7</accession>
<reference evidence="2" key="1">
    <citation type="submission" date="2023-04" db="EMBL/GenBank/DDBJ databases">
        <title>Ambrosiozyma monospora NBRC 1965.</title>
        <authorList>
            <person name="Ichikawa N."/>
            <person name="Sato H."/>
            <person name="Tonouchi N."/>
        </authorList>
    </citation>
    <scope>NUCLEOTIDE SEQUENCE</scope>
    <source>
        <strain evidence="2">NBRC 1965</strain>
    </source>
</reference>
<dbReference type="EMBL" id="BSXU01004428">
    <property type="protein sequence ID" value="GMG44013.1"/>
    <property type="molecule type" value="Genomic_DNA"/>
</dbReference>
<name>A0A9W6Z2N7_AMBMO</name>
<protein>
    <submittedName>
        <fullName evidence="2">Unnamed protein product</fullName>
    </submittedName>
</protein>
<feature type="compositionally biased region" description="Acidic residues" evidence="1">
    <location>
        <begin position="1"/>
        <end position="20"/>
    </location>
</feature>
<proteinExistence type="predicted"/>
<dbReference type="AlphaFoldDB" id="A0A9W6Z2N7"/>
<sequence>MDVNVDVEEEKEEEEDDDGDERISSGRRELLVVKVEVMSLVTMSVLVTVISYPVSKRETTVGLGINDGVVDWELTAVFSKSPRGRELLVVIMDVISLITITDDVSVVAQSDARSHPSSDKLEGG</sequence>
<evidence type="ECO:0000256" key="1">
    <source>
        <dbReference type="SAM" id="MobiDB-lite"/>
    </source>
</evidence>
<dbReference type="Proteomes" id="UP001165063">
    <property type="component" value="Unassembled WGS sequence"/>
</dbReference>
<keyword evidence="3" id="KW-1185">Reference proteome</keyword>